<dbReference type="PANTHER" id="PTHR43649:SF12">
    <property type="entry name" value="DIACETYLCHITOBIOSE BINDING PROTEIN DASA"/>
    <property type="match status" value="1"/>
</dbReference>
<sequence>MSHPRPAARRFLPLSAALALALSGVQTAAAQTTLSALFMKQAAYSEADVRAMTAAFQKANPGIVVNLEFVPYEGLREKTVAAQASGGYDVVLFDVIWPAEYAKNGFLQDVTGRVNKADVPKIFPGAWTTVQLGNRYYGLPWILDTKYLFYNTAMLKKAGIGAPPRTMEELLAQARIIKQKGLARYPIVSSWSQAEALVADYTMYVSAFGGQFLDAAGQPAFNTGGGLRALEFMVQTVKEGLTNPNSREYLEEDVRRVFSGGQAAFALNWTYMYALTQDKKESKVVGQVGIVPAPGARGGAKVSAVNGSMGLGITAGSKNPDAAWKYISYLTSRPVQEQYAKLSLPIWKASYSSPAVTRGQEAVVKAAGASIGAMYPRPVVPQYQEVSTILQKALQRALLGQVSPEAALDDAARQVAALK</sequence>
<feature type="chain" id="PRO_5014472073" evidence="1">
    <location>
        <begin position="31"/>
        <end position="419"/>
    </location>
</feature>
<accession>A0A2K3UT11</accession>
<dbReference type="InterPro" id="IPR006059">
    <property type="entry name" value="SBP"/>
</dbReference>
<organism evidence="2 3">
    <name type="scientific">Deinococcus koreensis</name>
    <dbReference type="NCBI Taxonomy" id="2054903"/>
    <lineage>
        <taxon>Bacteria</taxon>
        <taxon>Thermotogati</taxon>
        <taxon>Deinococcota</taxon>
        <taxon>Deinococci</taxon>
        <taxon>Deinococcales</taxon>
        <taxon>Deinococcaceae</taxon>
        <taxon>Deinococcus</taxon>
    </lineage>
</organism>
<evidence type="ECO:0000313" key="3">
    <source>
        <dbReference type="Proteomes" id="UP000236379"/>
    </source>
</evidence>
<dbReference type="AlphaFoldDB" id="A0A2K3UT11"/>
<gene>
    <name evidence="2" type="ORF">CVO96_16940</name>
</gene>
<dbReference type="Pfam" id="PF01547">
    <property type="entry name" value="SBP_bac_1"/>
    <property type="match status" value="1"/>
</dbReference>
<dbReference type="OrthoDB" id="9808332at2"/>
<feature type="signal peptide" evidence="1">
    <location>
        <begin position="1"/>
        <end position="30"/>
    </location>
</feature>
<comment type="caution">
    <text evidence="2">The sequence shown here is derived from an EMBL/GenBank/DDBJ whole genome shotgun (WGS) entry which is preliminary data.</text>
</comment>
<dbReference type="InterPro" id="IPR050490">
    <property type="entry name" value="Bact_solute-bd_prot1"/>
</dbReference>
<reference evidence="2 3" key="1">
    <citation type="submission" date="2018-01" db="EMBL/GenBank/DDBJ databases">
        <title>Deinococcus koreensis sp. nov., a radiation-resistant bacterium isolated from river water.</title>
        <authorList>
            <person name="Choi A."/>
        </authorList>
    </citation>
    <scope>NUCLEOTIDE SEQUENCE [LARGE SCALE GENOMIC DNA]</scope>
    <source>
        <strain evidence="2 3">SJW1-2</strain>
    </source>
</reference>
<keyword evidence="1" id="KW-0732">Signal</keyword>
<evidence type="ECO:0000313" key="2">
    <source>
        <dbReference type="EMBL" id="PNY79650.1"/>
    </source>
</evidence>
<dbReference type="Proteomes" id="UP000236379">
    <property type="component" value="Unassembled WGS sequence"/>
</dbReference>
<dbReference type="SUPFAM" id="SSF53850">
    <property type="entry name" value="Periplasmic binding protein-like II"/>
    <property type="match status" value="1"/>
</dbReference>
<protein>
    <submittedName>
        <fullName evidence="2">ABC transporter substrate-binding protein</fullName>
    </submittedName>
</protein>
<proteinExistence type="predicted"/>
<evidence type="ECO:0000256" key="1">
    <source>
        <dbReference type="SAM" id="SignalP"/>
    </source>
</evidence>
<dbReference type="EMBL" id="PPPD01000002">
    <property type="protein sequence ID" value="PNY79650.1"/>
    <property type="molecule type" value="Genomic_DNA"/>
</dbReference>
<keyword evidence="3" id="KW-1185">Reference proteome</keyword>
<dbReference type="RefSeq" id="WP_103313634.1">
    <property type="nucleotide sequence ID" value="NZ_PPPD01000002.1"/>
</dbReference>
<dbReference type="Gene3D" id="3.40.190.10">
    <property type="entry name" value="Periplasmic binding protein-like II"/>
    <property type="match status" value="2"/>
</dbReference>
<dbReference type="PANTHER" id="PTHR43649">
    <property type="entry name" value="ARABINOSE-BINDING PROTEIN-RELATED"/>
    <property type="match status" value="1"/>
</dbReference>
<name>A0A2K3UT11_9DEIO</name>